<feature type="transmembrane region" description="Helical" evidence="1">
    <location>
        <begin position="43"/>
        <end position="62"/>
    </location>
</feature>
<feature type="transmembrane region" description="Helical" evidence="1">
    <location>
        <begin position="110"/>
        <end position="132"/>
    </location>
</feature>
<organism evidence="2 3">
    <name type="scientific">Candidatus Coproplasma excrementigallinarum</name>
    <dbReference type="NCBI Taxonomy" id="2840747"/>
    <lineage>
        <taxon>Bacteria</taxon>
        <taxon>Bacillati</taxon>
        <taxon>Bacillota</taxon>
        <taxon>Clostridia</taxon>
        <taxon>Eubacteriales</taxon>
        <taxon>Candidatus Coproplasma</taxon>
    </lineage>
</organism>
<evidence type="ECO:0000256" key="1">
    <source>
        <dbReference type="SAM" id="Phobius"/>
    </source>
</evidence>
<dbReference type="AlphaFoldDB" id="A0A9D1SIZ5"/>
<keyword evidence="1" id="KW-1133">Transmembrane helix</keyword>
<gene>
    <name evidence="2" type="ORF">IAB69_02005</name>
</gene>
<proteinExistence type="predicted"/>
<comment type="caution">
    <text evidence="2">The sequence shown here is derived from an EMBL/GenBank/DDBJ whole genome shotgun (WGS) entry which is preliminary data.</text>
</comment>
<sequence length="141" mass="14744">MKALEKFKSKSIGYFLFLAAAAITIISLIIYIVYISGGGRADALVFVAFAVLLASVAALFFYDGLFADIIAALPAVCSAVALAFTLEGGVGNIADSVENIVMYGLKELAIYNYILAALLAVAMVVSIVACFLKRSGGKSKS</sequence>
<dbReference type="Proteomes" id="UP000824110">
    <property type="component" value="Unassembled WGS sequence"/>
</dbReference>
<keyword evidence="1" id="KW-0472">Membrane</keyword>
<feature type="transmembrane region" description="Helical" evidence="1">
    <location>
        <begin position="12"/>
        <end position="37"/>
    </location>
</feature>
<keyword evidence="1" id="KW-0812">Transmembrane</keyword>
<evidence type="ECO:0000313" key="2">
    <source>
        <dbReference type="EMBL" id="HIU61403.1"/>
    </source>
</evidence>
<reference evidence="2" key="1">
    <citation type="submission" date="2020-10" db="EMBL/GenBank/DDBJ databases">
        <authorList>
            <person name="Gilroy R."/>
        </authorList>
    </citation>
    <scope>NUCLEOTIDE SEQUENCE</scope>
    <source>
        <strain evidence="2">CHK195-12923</strain>
    </source>
</reference>
<evidence type="ECO:0000313" key="3">
    <source>
        <dbReference type="Proteomes" id="UP000824110"/>
    </source>
</evidence>
<reference evidence="2" key="2">
    <citation type="journal article" date="2021" name="PeerJ">
        <title>Extensive microbial diversity within the chicken gut microbiome revealed by metagenomics and culture.</title>
        <authorList>
            <person name="Gilroy R."/>
            <person name="Ravi A."/>
            <person name="Getino M."/>
            <person name="Pursley I."/>
            <person name="Horton D.L."/>
            <person name="Alikhan N.F."/>
            <person name="Baker D."/>
            <person name="Gharbi K."/>
            <person name="Hall N."/>
            <person name="Watson M."/>
            <person name="Adriaenssens E.M."/>
            <person name="Foster-Nyarko E."/>
            <person name="Jarju S."/>
            <person name="Secka A."/>
            <person name="Antonio M."/>
            <person name="Oren A."/>
            <person name="Chaudhuri R.R."/>
            <person name="La Ragione R."/>
            <person name="Hildebrand F."/>
            <person name="Pallen M.J."/>
        </authorList>
    </citation>
    <scope>NUCLEOTIDE SEQUENCE</scope>
    <source>
        <strain evidence="2">CHK195-12923</strain>
    </source>
</reference>
<name>A0A9D1SIZ5_9FIRM</name>
<protein>
    <submittedName>
        <fullName evidence="2">Uncharacterized protein</fullName>
    </submittedName>
</protein>
<dbReference type="EMBL" id="DVNE01000019">
    <property type="protein sequence ID" value="HIU61403.1"/>
    <property type="molecule type" value="Genomic_DNA"/>
</dbReference>
<accession>A0A9D1SIZ5</accession>
<feature type="transmembrane region" description="Helical" evidence="1">
    <location>
        <begin position="69"/>
        <end position="90"/>
    </location>
</feature>